<name>A0AAD9JBK8_9ANNE</name>
<dbReference type="AlphaFoldDB" id="A0AAD9JBK8"/>
<evidence type="ECO:0000259" key="11">
    <source>
        <dbReference type="SMART" id="SM00079"/>
    </source>
</evidence>
<keyword evidence="6" id="KW-0675">Receptor</keyword>
<dbReference type="Gene3D" id="3.40.190.10">
    <property type="entry name" value="Periplasmic binding protein-like II"/>
    <property type="match status" value="2"/>
</dbReference>
<dbReference type="PANTHER" id="PTHR42643:SF24">
    <property type="entry name" value="IONOTROPIC RECEPTOR 60A"/>
    <property type="match status" value="1"/>
</dbReference>
<evidence type="ECO:0000256" key="4">
    <source>
        <dbReference type="ARBA" id="ARBA00022989"/>
    </source>
</evidence>
<dbReference type="Proteomes" id="UP001208570">
    <property type="component" value="Unassembled WGS sequence"/>
</dbReference>
<feature type="transmembrane region" description="Helical" evidence="9">
    <location>
        <begin position="360"/>
        <end position="383"/>
    </location>
</feature>
<feature type="chain" id="PRO_5042173446" description="Ionotropic glutamate receptor C-terminal domain-containing protein" evidence="10">
    <location>
        <begin position="23"/>
        <end position="664"/>
    </location>
</feature>
<keyword evidence="7" id="KW-0325">Glycoprotein</keyword>
<evidence type="ECO:0000256" key="2">
    <source>
        <dbReference type="ARBA" id="ARBA00022475"/>
    </source>
</evidence>
<accession>A0AAD9JBK8</accession>
<protein>
    <recommendedName>
        <fullName evidence="11">Ionotropic glutamate receptor C-terminal domain-containing protein</fullName>
    </recommendedName>
</protein>
<dbReference type="Pfam" id="PF00060">
    <property type="entry name" value="Lig_chan"/>
    <property type="match status" value="1"/>
</dbReference>
<keyword evidence="5 9" id="KW-0472">Membrane</keyword>
<feature type="region of interest" description="Disordered" evidence="8">
    <location>
        <begin position="589"/>
        <end position="615"/>
    </location>
</feature>
<evidence type="ECO:0000256" key="6">
    <source>
        <dbReference type="ARBA" id="ARBA00023170"/>
    </source>
</evidence>
<proteinExistence type="predicted"/>
<dbReference type="InterPro" id="IPR001320">
    <property type="entry name" value="Iontro_rcpt_C"/>
</dbReference>
<evidence type="ECO:0000313" key="12">
    <source>
        <dbReference type="EMBL" id="KAK2149819.1"/>
    </source>
</evidence>
<organism evidence="12 13">
    <name type="scientific">Paralvinella palmiformis</name>
    <dbReference type="NCBI Taxonomy" id="53620"/>
    <lineage>
        <taxon>Eukaryota</taxon>
        <taxon>Metazoa</taxon>
        <taxon>Spiralia</taxon>
        <taxon>Lophotrochozoa</taxon>
        <taxon>Annelida</taxon>
        <taxon>Polychaeta</taxon>
        <taxon>Sedentaria</taxon>
        <taxon>Canalipalpata</taxon>
        <taxon>Terebellida</taxon>
        <taxon>Terebelliformia</taxon>
        <taxon>Alvinellidae</taxon>
        <taxon>Paralvinella</taxon>
    </lineage>
</organism>
<dbReference type="GO" id="GO:0050906">
    <property type="term" value="P:detection of stimulus involved in sensory perception"/>
    <property type="evidence" value="ECO:0007669"/>
    <property type="project" value="UniProtKB-ARBA"/>
</dbReference>
<keyword evidence="2" id="KW-1003">Cell membrane</keyword>
<sequence length="664" mass="76251">MTSREAFYLWSMVLLLLGYVIPNDKVTNFIIWTDLEDWTVLAGLIERVRSLSKMSNVSDTINIYNYSSAGLPTENVYRVDRHLFSDTCQQQEGSFRIAISVPLENKLILLSDTKKGKPHIVIEETITCIKYYQFPQIGNIRDTITKVRSCDTSEAIYSVVEGIVMQGEWSDLLLIAEAKSDLGKRLGFLKQTAIECDAADSFQTLDSYIPKDDFVNLTIEPSESVLIRRRFNWILPRNSEKSYLILRPYLRRGDNMVILKTKDLSYTLEEYILYRPFMYEVKSKENVSYFVGIEKDMIDTLSVHFNFRLTIWSFSYSFHYSVDGNFGAEIHGRWNGLIGMVATWGNDVKTNIGSIRILRIFFWLTVIILVATYSGNLTAHLAVEKFQKPFTTLQGLADDNTYSLLILKSTSTETLLKNSKDGVYKQLWDKVKKNPDKWLAKSQEEAWTLLEKEPSIVYSGDKTGLEQHRSPRKCADGVILQENYFKMSYGIVLTEDATYKRHFDIMIMNIIQSGLTEYWTRIHIDHTPCGAGVNPSAVERSLTVEDIFYLFAALAVDIVENEDEDPGDWRYEAGSELGLVGHYAAVANDNDDTNYDDTDDDDDENNDDDDDYNDDEFDEAGCAAIKRRDLLDTCHTRTRLYNCFMRVERWVKASKMTPEAGFSR</sequence>
<evidence type="ECO:0000256" key="10">
    <source>
        <dbReference type="SAM" id="SignalP"/>
    </source>
</evidence>
<evidence type="ECO:0000256" key="8">
    <source>
        <dbReference type="SAM" id="MobiDB-lite"/>
    </source>
</evidence>
<dbReference type="PANTHER" id="PTHR42643">
    <property type="entry name" value="IONOTROPIC RECEPTOR 20A-RELATED"/>
    <property type="match status" value="1"/>
</dbReference>
<dbReference type="GO" id="GO:0015276">
    <property type="term" value="F:ligand-gated monoatomic ion channel activity"/>
    <property type="evidence" value="ECO:0007669"/>
    <property type="project" value="InterPro"/>
</dbReference>
<keyword evidence="10" id="KW-0732">Signal</keyword>
<evidence type="ECO:0000256" key="3">
    <source>
        <dbReference type="ARBA" id="ARBA00022692"/>
    </source>
</evidence>
<dbReference type="SUPFAM" id="SSF53850">
    <property type="entry name" value="Periplasmic binding protein-like II"/>
    <property type="match status" value="1"/>
</dbReference>
<keyword evidence="4 9" id="KW-1133">Transmembrane helix</keyword>
<dbReference type="InterPro" id="IPR052192">
    <property type="entry name" value="Insect_Ionotropic_Sensory_Rcpt"/>
</dbReference>
<dbReference type="SMART" id="SM00079">
    <property type="entry name" value="PBPe"/>
    <property type="match status" value="1"/>
</dbReference>
<keyword evidence="3 9" id="KW-0812">Transmembrane</keyword>
<evidence type="ECO:0000256" key="7">
    <source>
        <dbReference type="ARBA" id="ARBA00023180"/>
    </source>
</evidence>
<reference evidence="12" key="1">
    <citation type="journal article" date="2023" name="Mol. Biol. Evol.">
        <title>Third-Generation Sequencing Reveals the Adaptive Role of the Epigenome in Three Deep-Sea Polychaetes.</title>
        <authorList>
            <person name="Perez M."/>
            <person name="Aroh O."/>
            <person name="Sun Y."/>
            <person name="Lan Y."/>
            <person name="Juniper S.K."/>
            <person name="Young C.R."/>
            <person name="Angers B."/>
            <person name="Qian P.Y."/>
        </authorList>
    </citation>
    <scope>NUCLEOTIDE SEQUENCE</scope>
    <source>
        <strain evidence="12">P08H-3</strain>
    </source>
</reference>
<dbReference type="EMBL" id="JAODUP010000435">
    <property type="protein sequence ID" value="KAK2149819.1"/>
    <property type="molecule type" value="Genomic_DNA"/>
</dbReference>
<gene>
    <name evidence="12" type="ORF">LSH36_435g00013</name>
</gene>
<feature type="domain" description="Ionotropic glutamate receptor C-terminal" evidence="11">
    <location>
        <begin position="263"/>
        <end position="526"/>
    </location>
</feature>
<evidence type="ECO:0000256" key="1">
    <source>
        <dbReference type="ARBA" id="ARBA00004651"/>
    </source>
</evidence>
<dbReference type="GO" id="GO:0005886">
    <property type="term" value="C:plasma membrane"/>
    <property type="evidence" value="ECO:0007669"/>
    <property type="project" value="UniProtKB-SubCell"/>
</dbReference>
<comment type="subcellular location">
    <subcellularLocation>
        <location evidence="1">Cell membrane</location>
        <topology evidence="1">Multi-pass membrane protein</topology>
    </subcellularLocation>
</comment>
<comment type="caution">
    <text evidence="12">The sequence shown here is derived from an EMBL/GenBank/DDBJ whole genome shotgun (WGS) entry which is preliminary data.</text>
</comment>
<evidence type="ECO:0000256" key="9">
    <source>
        <dbReference type="SAM" id="Phobius"/>
    </source>
</evidence>
<evidence type="ECO:0000256" key="5">
    <source>
        <dbReference type="ARBA" id="ARBA00023136"/>
    </source>
</evidence>
<feature type="signal peptide" evidence="10">
    <location>
        <begin position="1"/>
        <end position="22"/>
    </location>
</feature>
<keyword evidence="13" id="KW-1185">Reference proteome</keyword>
<evidence type="ECO:0000313" key="13">
    <source>
        <dbReference type="Proteomes" id="UP001208570"/>
    </source>
</evidence>